<dbReference type="RefSeq" id="WP_346758854.1">
    <property type="nucleotide sequence ID" value="NZ_JAUJEB010000003.1"/>
</dbReference>
<evidence type="ECO:0000313" key="1">
    <source>
        <dbReference type="EMBL" id="MDN5213516.1"/>
    </source>
</evidence>
<protein>
    <submittedName>
        <fullName evidence="1">Uncharacterized protein</fullName>
    </submittedName>
</protein>
<sequence length="234" mass="27105">MLRKKWLITIVLITAGHMLSEAQVTRTEGMLDLSNDMSHTLVAEIPFERKPDKGTHYFFDDWHQGQIEMIDGRSVKSPLMRFDVENNNLEIRFGGKVRVLSGRKVKEFFLISGDRKTYFIDAGSYSIENAPMYGFFEVLVNGKNKLFSRTSITIKQANYNVALDMGSEQNEIVKVETLYMFADDQLHKLTKSKKKTLSLFDSKSKQVEQFSKTKRLGYKKKEDLIEIVNYYNTI</sequence>
<comment type="caution">
    <text evidence="1">The sequence shown here is derived from an EMBL/GenBank/DDBJ whole genome shotgun (WGS) entry which is preliminary data.</text>
</comment>
<name>A0ABT8LAW0_9BACT</name>
<reference evidence="1" key="1">
    <citation type="submission" date="2023-06" db="EMBL/GenBank/DDBJ databases">
        <title>Genomic of Agaribacillus aureum.</title>
        <authorList>
            <person name="Wang G."/>
        </authorList>
    </citation>
    <scope>NUCLEOTIDE SEQUENCE</scope>
    <source>
        <strain evidence="1">BMA12</strain>
    </source>
</reference>
<organism evidence="1 2">
    <name type="scientific">Agaribacillus aureus</name>
    <dbReference type="NCBI Taxonomy" id="3051825"/>
    <lineage>
        <taxon>Bacteria</taxon>
        <taxon>Pseudomonadati</taxon>
        <taxon>Bacteroidota</taxon>
        <taxon>Cytophagia</taxon>
        <taxon>Cytophagales</taxon>
        <taxon>Splendidivirgaceae</taxon>
        <taxon>Agaribacillus</taxon>
    </lineage>
</organism>
<dbReference type="Proteomes" id="UP001172083">
    <property type="component" value="Unassembled WGS sequence"/>
</dbReference>
<accession>A0ABT8LAW0</accession>
<dbReference type="EMBL" id="JAUJEB010000003">
    <property type="protein sequence ID" value="MDN5213516.1"/>
    <property type="molecule type" value="Genomic_DNA"/>
</dbReference>
<evidence type="ECO:0000313" key="2">
    <source>
        <dbReference type="Proteomes" id="UP001172083"/>
    </source>
</evidence>
<keyword evidence="2" id="KW-1185">Reference proteome</keyword>
<proteinExistence type="predicted"/>
<gene>
    <name evidence="1" type="ORF">QQ020_15705</name>
</gene>